<dbReference type="RefSeq" id="WP_345717520.1">
    <property type="nucleotide sequence ID" value="NZ_BAABFP010000007.1"/>
</dbReference>
<accession>A0ABW1JIK5</accession>
<feature type="domain" description="PDZ" evidence="6">
    <location>
        <begin position="387"/>
        <end position="464"/>
    </location>
</feature>
<dbReference type="PRINTS" id="PR00834">
    <property type="entry name" value="PROTEASES2C"/>
</dbReference>
<dbReference type="Gene3D" id="2.40.10.10">
    <property type="entry name" value="Trypsin-like serine proteases"/>
    <property type="match status" value="2"/>
</dbReference>
<dbReference type="EC" id="3.4.21.-" evidence="7"/>
<dbReference type="SMART" id="SM00228">
    <property type="entry name" value="PDZ"/>
    <property type="match status" value="1"/>
</dbReference>
<dbReference type="GO" id="GO:0008233">
    <property type="term" value="F:peptidase activity"/>
    <property type="evidence" value="ECO:0007669"/>
    <property type="project" value="UniProtKB-KW"/>
</dbReference>
<dbReference type="EMBL" id="JBHSRD010000008">
    <property type="protein sequence ID" value="MFC6008990.1"/>
    <property type="molecule type" value="Genomic_DNA"/>
</dbReference>
<dbReference type="InterPro" id="IPR001940">
    <property type="entry name" value="Peptidase_S1C"/>
</dbReference>
<proteinExistence type="inferred from homology"/>
<dbReference type="GO" id="GO:0006508">
    <property type="term" value="P:proteolysis"/>
    <property type="evidence" value="ECO:0007669"/>
    <property type="project" value="UniProtKB-KW"/>
</dbReference>
<evidence type="ECO:0000259" key="6">
    <source>
        <dbReference type="PROSITE" id="PS50106"/>
    </source>
</evidence>
<dbReference type="InterPro" id="IPR051201">
    <property type="entry name" value="Chloro_Bact_Ser_Proteases"/>
</dbReference>
<evidence type="ECO:0000256" key="1">
    <source>
        <dbReference type="ARBA" id="ARBA00010541"/>
    </source>
</evidence>
<dbReference type="Proteomes" id="UP001596189">
    <property type="component" value="Unassembled WGS sequence"/>
</dbReference>
<dbReference type="PANTHER" id="PTHR43343">
    <property type="entry name" value="PEPTIDASE S12"/>
    <property type="match status" value="1"/>
</dbReference>
<evidence type="ECO:0000256" key="2">
    <source>
        <dbReference type="ARBA" id="ARBA00022670"/>
    </source>
</evidence>
<dbReference type="InterPro" id="IPR001478">
    <property type="entry name" value="PDZ"/>
</dbReference>
<dbReference type="PROSITE" id="PS50106">
    <property type="entry name" value="PDZ"/>
    <property type="match status" value="1"/>
</dbReference>
<feature type="compositionally biased region" description="Pro residues" evidence="4">
    <location>
        <begin position="70"/>
        <end position="81"/>
    </location>
</feature>
<dbReference type="InterPro" id="IPR043504">
    <property type="entry name" value="Peptidase_S1_PA_chymotrypsin"/>
</dbReference>
<keyword evidence="5" id="KW-0472">Membrane</keyword>
<keyword evidence="3 7" id="KW-0378">Hydrolase</keyword>
<dbReference type="Gene3D" id="2.30.42.10">
    <property type="match status" value="1"/>
</dbReference>
<evidence type="ECO:0000256" key="5">
    <source>
        <dbReference type="SAM" id="Phobius"/>
    </source>
</evidence>
<keyword evidence="5" id="KW-0812">Transmembrane</keyword>
<gene>
    <name evidence="7" type="ORF">ACFQDO_17790</name>
</gene>
<sequence length="478" mass="47808">MSQDQPESGDAPQPPVQPDWWSPSSPAQDSTQDPTQDAAAEAAAEPSASESTTAYDSPAAPAAPAAPAEPAAPEPLEPAPFGPDRFDADEPVTVPLAWRSGGDGLGRPPRRHGLPGGLVVAITVVVALVAALLGGAIGAWTVQRDGASPNRSVSLPAPSPGTTTRSGASVAGVAQKVLPSVVSIEVRGADGSGTGSGFVIRPDGYIVTNNHVVAGAGEGGSITVVFPDGSHESAKVVGRDSSYDLAALKVSRKGLPALTFGDSSSVVVGDEVIAIGAPLGLQGTVTTGIVSALNRPVSAGEDENDPAFINAIQTDAAINPGNSGGPLVDMAGKVIAVNSAIARVPGTGELGAQSGNIGLGFAIPSQQARRTVQELIQTGKAQHPVIGVLLDRSYTGEGVRVAPADQGGQPPVTPGGPADKAGIKAGDVITQFNGRPMSDSDALVVAIRAQAPGDTVRLTVRSGGKERTVSMTLQASSD</sequence>
<evidence type="ECO:0000313" key="7">
    <source>
        <dbReference type="EMBL" id="MFC6008990.1"/>
    </source>
</evidence>
<protein>
    <submittedName>
        <fullName evidence="7">S1C family serine protease</fullName>
        <ecNumber evidence="7">3.4.21.-</ecNumber>
    </submittedName>
</protein>
<keyword evidence="2 7" id="KW-0645">Protease</keyword>
<dbReference type="Pfam" id="PF13180">
    <property type="entry name" value="PDZ_2"/>
    <property type="match status" value="1"/>
</dbReference>
<name>A0ABW1JIK5_9ACTN</name>
<evidence type="ECO:0000256" key="3">
    <source>
        <dbReference type="ARBA" id="ARBA00022801"/>
    </source>
</evidence>
<evidence type="ECO:0000256" key="4">
    <source>
        <dbReference type="SAM" id="MobiDB-lite"/>
    </source>
</evidence>
<keyword evidence="8" id="KW-1185">Reference proteome</keyword>
<feature type="region of interest" description="Disordered" evidence="4">
    <location>
        <begin position="146"/>
        <end position="168"/>
    </location>
</feature>
<feature type="transmembrane region" description="Helical" evidence="5">
    <location>
        <begin position="117"/>
        <end position="142"/>
    </location>
</feature>
<keyword evidence="5" id="KW-1133">Transmembrane helix</keyword>
<comment type="caution">
    <text evidence="7">The sequence shown here is derived from an EMBL/GenBank/DDBJ whole genome shotgun (WGS) entry which is preliminary data.</text>
</comment>
<dbReference type="Pfam" id="PF13365">
    <property type="entry name" value="Trypsin_2"/>
    <property type="match status" value="1"/>
</dbReference>
<organism evidence="7 8">
    <name type="scientific">Angustibacter luteus</name>
    <dbReference type="NCBI Taxonomy" id="658456"/>
    <lineage>
        <taxon>Bacteria</taxon>
        <taxon>Bacillati</taxon>
        <taxon>Actinomycetota</taxon>
        <taxon>Actinomycetes</taxon>
        <taxon>Kineosporiales</taxon>
        <taxon>Kineosporiaceae</taxon>
    </lineage>
</organism>
<comment type="similarity">
    <text evidence="1">Belongs to the peptidase S1C family.</text>
</comment>
<dbReference type="SUPFAM" id="SSF50494">
    <property type="entry name" value="Trypsin-like serine proteases"/>
    <property type="match status" value="1"/>
</dbReference>
<dbReference type="InterPro" id="IPR036034">
    <property type="entry name" value="PDZ_sf"/>
</dbReference>
<reference evidence="8" key="1">
    <citation type="journal article" date="2019" name="Int. J. Syst. Evol. Microbiol.">
        <title>The Global Catalogue of Microorganisms (GCM) 10K type strain sequencing project: providing services to taxonomists for standard genome sequencing and annotation.</title>
        <authorList>
            <consortium name="The Broad Institute Genomics Platform"/>
            <consortium name="The Broad Institute Genome Sequencing Center for Infectious Disease"/>
            <person name="Wu L."/>
            <person name="Ma J."/>
        </authorList>
    </citation>
    <scope>NUCLEOTIDE SEQUENCE [LARGE SCALE GENOMIC DNA]</scope>
    <source>
        <strain evidence="8">KACC 14249</strain>
    </source>
</reference>
<feature type="compositionally biased region" description="Low complexity" evidence="4">
    <location>
        <begin position="31"/>
        <end position="69"/>
    </location>
</feature>
<feature type="region of interest" description="Disordered" evidence="4">
    <location>
        <begin position="1"/>
        <end position="89"/>
    </location>
</feature>
<dbReference type="InterPro" id="IPR009003">
    <property type="entry name" value="Peptidase_S1_PA"/>
</dbReference>
<dbReference type="SUPFAM" id="SSF50156">
    <property type="entry name" value="PDZ domain-like"/>
    <property type="match status" value="1"/>
</dbReference>
<evidence type="ECO:0000313" key="8">
    <source>
        <dbReference type="Proteomes" id="UP001596189"/>
    </source>
</evidence>
<dbReference type="PANTHER" id="PTHR43343:SF3">
    <property type="entry name" value="PROTEASE DO-LIKE 8, CHLOROPLASTIC"/>
    <property type="match status" value="1"/>
</dbReference>